<accession>A0A6G0W0W4</accession>
<proteinExistence type="predicted"/>
<name>A0A6G0W0W4_APHCR</name>
<reference evidence="1 2" key="1">
    <citation type="submission" date="2019-08" db="EMBL/GenBank/DDBJ databases">
        <title>Whole genome of Aphis craccivora.</title>
        <authorList>
            <person name="Voronova N.V."/>
            <person name="Shulinski R.S."/>
            <person name="Bandarenka Y.V."/>
            <person name="Zhorov D.G."/>
            <person name="Warner D."/>
        </authorList>
    </citation>
    <scope>NUCLEOTIDE SEQUENCE [LARGE SCALE GENOMIC DNA]</scope>
    <source>
        <strain evidence="1">180601</strain>
        <tissue evidence="1">Whole Body</tissue>
    </source>
</reference>
<dbReference type="AlphaFoldDB" id="A0A6G0W0W4"/>
<evidence type="ECO:0000313" key="2">
    <source>
        <dbReference type="Proteomes" id="UP000478052"/>
    </source>
</evidence>
<evidence type="ECO:0000313" key="1">
    <source>
        <dbReference type="EMBL" id="KAF0717727.1"/>
    </source>
</evidence>
<comment type="caution">
    <text evidence="1">The sequence shown here is derived from an EMBL/GenBank/DDBJ whole genome shotgun (WGS) entry which is preliminary data.</text>
</comment>
<protein>
    <submittedName>
        <fullName evidence="1">MULE domain-containing protein</fullName>
    </submittedName>
</protein>
<organism evidence="1 2">
    <name type="scientific">Aphis craccivora</name>
    <name type="common">Cowpea aphid</name>
    <dbReference type="NCBI Taxonomy" id="307492"/>
    <lineage>
        <taxon>Eukaryota</taxon>
        <taxon>Metazoa</taxon>
        <taxon>Ecdysozoa</taxon>
        <taxon>Arthropoda</taxon>
        <taxon>Hexapoda</taxon>
        <taxon>Insecta</taxon>
        <taxon>Pterygota</taxon>
        <taxon>Neoptera</taxon>
        <taxon>Paraneoptera</taxon>
        <taxon>Hemiptera</taxon>
        <taxon>Sternorrhyncha</taxon>
        <taxon>Aphidomorpha</taxon>
        <taxon>Aphidoidea</taxon>
        <taxon>Aphididae</taxon>
        <taxon>Aphidini</taxon>
        <taxon>Aphis</taxon>
        <taxon>Aphis</taxon>
    </lineage>
</organism>
<dbReference type="Proteomes" id="UP000478052">
    <property type="component" value="Unassembled WGS sequence"/>
</dbReference>
<keyword evidence="2" id="KW-1185">Reference proteome</keyword>
<sequence>MLYSAHPNIYQFINILLDVQCETYIKIRSIHIINTRNSIKDKEKEIQHQIQLLQSNKINKFEYVQCLSHNFLPI</sequence>
<gene>
    <name evidence="1" type="ORF">FWK35_00032013</name>
</gene>
<dbReference type="OrthoDB" id="8234434at2759"/>
<dbReference type="EMBL" id="VUJU01009772">
    <property type="protein sequence ID" value="KAF0717727.1"/>
    <property type="molecule type" value="Genomic_DNA"/>
</dbReference>